<dbReference type="GO" id="GO:0016747">
    <property type="term" value="F:acyltransferase activity, transferring groups other than amino-acyl groups"/>
    <property type="evidence" value="ECO:0007669"/>
    <property type="project" value="InterPro"/>
</dbReference>
<dbReference type="Pfam" id="PF00933">
    <property type="entry name" value="Glyco_hydro_3"/>
    <property type="match status" value="2"/>
</dbReference>
<keyword evidence="2" id="KW-0378">Hydrolase</keyword>
<dbReference type="CDD" id="cd04301">
    <property type="entry name" value="NAT_SF"/>
    <property type="match status" value="2"/>
</dbReference>
<dbReference type="PROSITE" id="PS51186">
    <property type="entry name" value="GNAT"/>
    <property type="match status" value="2"/>
</dbReference>
<dbReference type="SUPFAM" id="SSF51445">
    <property type="entry name" value="(Trans)glycosidases"/>
    <property type="match status" value="1"/>
</dbReference>
<dbReference type="PANTHER" id="PTHR30480">
    <property type="entry name" value="BETA-HEXOSAMINIDASE-RELATED"/>
    <property type="match status" value="1"/>
</dbReference>
<feature type="domain" description="N-acetyltransferase" evidence="5">
    <location>
        <begin position="529"/>
        <end position="696"/>
    </location>
</feature>
<gene>
    <name evidence="6" type="primary">nagZ_1</name>
    <name evidence="6" type="ORF">LCER1_G006377</name>
</gene>
<comment type="similarity">
    <text evidence="1">Belongs to the glycosyl hydrolase 3 family.</text>
</comment>
<sequence length="861" mass="94825">MADHGNLVLPWTESQIRDQVGQLFIVGFHGLIPSKDIIKLIQEYKVGAVVLFQRNVESASQLLELTRSLQRIAKQAGYCRDLFIAIDQENGLVTRIKPPIAAQFPGPMALGATKDASNAYEIAYATAEMLKSFGINMNYAPIADINSEPKNPHFPGHGDTSVDSHYDLPVISKSMAQMNVCELVPFRRAVVEGVGAVMTAHIRMKGIAELAATGEHVEYKDLPASLNPLAIDILRKQLGFKGLIVSDCLEMEGVRGPYGTEQAALMALRAGTDCVMICHTMSAQVGAIESVVEAVKTRALAWEDIERSVNRVGDLKSMFVPSNRLPLHNSTLNRFELRNNLSNRRRELLARNIYAKSTTVVRFSPDILPLPRDSASKIVFVNPRKAAVGSGVVESGEVKTRTPYPPVEYINILQAQNQTVKEVQFLEGTPISEVEKQLDEADIVILATRNAWLNPAQKSLGLALGKKFGKNLIVIATCEPYDFLDEVEEIQNYIAIYEPTIPAFQSAVNVVFGITAPCGSLPVGLGSNPSVRPVDHNPAKEGIELDSDKVYFLWQEIFPTWPIRPELFKSILLRTYGFHYIHSKGFCLSFLMDGNQGTIAAIGVLPKFRGKGIGTALLTAAHQRLRVESSASGGLKSLGIGSVFPRFWPGVPVSIAQEDKDFFVNRGFKKSVGSTSRDLYRGIVTYTPPPKIIRLERLRDPSKQLTFVPLTPELYPECIRTQSTIFKNLGWVQTYKDLAAAGQHHEAMVAIDHDGTQIGWTLMCSPSAVIMKQFAFPPLMESKDKTGLIGCVGVKEEFRGQGVASLLVSEAIQNLQKRGVEGVFIDWVAKEGLYERMGFETVFEYEQYVWGGALEGVDSGA</sequence>
<dbReference type="AlphaFoldDB" id="A0A7D8YQ53"/>
<dbReference type="InterPro" id="IPR017853">
    <property type="entry name" value="GH"/>
</dbReference>
<accession>A0A7D8YQ53</accession>
<evidence type="ECO:0000256" key="3">
    <source>
        <dbReference type="ARBA" id="ARBA00023180"/>
    </source>
</evidence>
<dbReference type="SUPFAM" id="SSF55729">
    <property type="entry name" value="Acyl-CoA N-acyltransferases (Nat)"/>
    <property type="match status" value="1"/>
</dbReference>
<dbReference type="GO" id="GO:0005975">
    <property type="term" value="P:carbohydrate metabolic process"/>
    <property type="evidence" value="ECO:0007669"/>
    <property type="project" value="InterPro"/>
</dbReference>
<dbReference type="InterPro" id="IPR036881">
    <property type="entry name" value="Glyco_hydro_3_C_sf"/>
</dbReference>
<dbReference type="InterPro" id="IPR000182">
    <property type="entry name" value="GNAT_dom"/>
</dbReference>
<keyword evidence="4" id="KW-0326">Glycosidase</keyword>
<dbReference type="Proteomes" id="UP000481288">
    <property type="component" value="Unassembled WGS sequence"/>
</dbReference>
<dbReference type="Pfam" id="PF00583">
    <property type="entry name" value="Acetyltransf_1"/>
    <property type="match status" value="2"/>
</dbReference>
<protein>
    <submittedName>
        <fullName evidence="6">Beta-hexosaminidase</fullName>
    </submittedName>
</protein>
<name>A0A7D8YQ53_9HELO</name>
<dbReference type="Gene3D" id="3.20.20.300">
    <property type="entry name" value="Glycoside hydrolase, family 3, N-terminal domain"/>
    <property type="match status" value="2"/>
</dbReference>
<reference evidence="6 7" key="1">
    <citation type="submission" date="2018-05" db="EMBL/GenBank/DDBJ databases">
        <title>Whole genome sequencing for identification of molecular markers to develop diagnostic detection tools for the regulated plant pathogen Lachnellula willkommii.</title>
        <authorList>
            <person name="Giroux E."/>
            <person name="Bilodeau G."/>
        </authorList>
    </citation>
    <scope>NUCLEOTIDE SEQUENCE [LARGE SCALE GENOMIC DNA]</scope>
    <source>
        <strain evidence="6 7">CBS 625.97</strain>
    </source>
</reference>
<dbReference type="InterPro" id="IPR036962">
    <property type="entry name" value="Glyco_hydro_3_N_sf"/>
</dbReference>
<keyword evidence="7" id="KW-1185">Reference proteome</keyword>
<dbReference type="InterPro" id="IPR050226">
    <property type="entry name" value="NagZ_Beta-hexosaminidase"/>
</dbReference>
<dbReference type="GO" id="GO:0004553">
    <property type="term" value="F:hydrolase activity, hydrolyzing O-glycosyl compounds"/>
    <property type="evidence" value="ECO:0007669"/>
    <property type="project" value="InterPro"/>
</dbReference>
<feature type="domain" description="N-acetyltransferase" evidence="5">
    <location>
        <begin position="705"/>
        <end position="861"/>
    </location>
</feature>
<evidence type="ECO:0000256" key="1">
    <source>
        <dbReference type="ARBA" id="ARBA00005336"/>
    </source>
</evidence>
<organism evidence="6 7">
    <name type="scientific">Lachnellula cervina</name>
    <dbReference type="NCBI Taxonomy" id="1316786"/>
    <lineage>
        <taxon>Eukaryota</taxon>
        <taxon>Fungi</taxon>
        <taxon>Dikarya</taxon>
        <taxon>Ascomycota</taxon>
        <taxon>Pezizomycotina</taxon>
        <taxon>Leotiomycetes</taxon>
        <taxon>Helotiales</taxon>
        <taxon>Lachnaceae</taxon>
        <taxon>Lachnellula</taxon>
    </lineage>
</organism>
<evidence type="ECO:0000313" key="6">
    <source>
        <dbReference type="EMBL" id="TVY50975.1"/>
    </source>
</evidence>
<comment type="caution">
    <text evidence="6">The sequence shown here is derived from an EMBL/GenBank/DDBJ whole genome shotgun (WGS) entry which is preliminary data.</text>
</comment>
<dbReference type="InterPro" id="IPR001764">
    <property type="entry name" value="Glyco_hydro_3_N"/>
</dbReference>
<dbReference type="OrthoDB" id="4215304at2759"/>
<dbReference type="PANTHER" id="PTHR30480:SF16">
    <property type="entry name" value="GLYCOSIDE HYDROLASE FAMILY 3 DOMAIN PROTEIN"/>
    <property type="match status" value="1"/>
</dbReference>
<evidence type="ECO:0000256" key="4">
    <source>
        <dbReference type="ARBA" id="ARBA00023295"/>
    </source>
</evidence>
<evidence type="ECO:0000259" key="5">
    <source>
        <dbReference type="PROSITE" id="PS51186"/>
    </source>
</evidence>
<proteinExistence type="inferred from homology"/>
<dbReference type="Gene3D" id="3.40.630.30">
    <property type="match status" value="2"/>
</dbReference>
<dbReference type="Gene3D" id="3.40.50.1700">
    <property type="entry name" value="Glycoside hydrolase family 3 C-terminal domain"/>
    <property type="match status" value="1"/>
</dbReference>
<dbReference type="InterPro" id="IPR016181">
    <property type="entry name" value="Acyl_CoA_acyltransferase"/>
</dbReference>
<evidence type="ECO:0000256" key="2">
    <source>
        <dbReference type="ARBA" id="ARBA00022801"/>
    </source>
</evidence>
<keyword evidence="3" id="KW-0325">Glycoprotein</keyword>
<dbReference type="EMBL" id="QGMG01000946">
    <property type="protein sequence ID" value="TVY50975.1"/>
    <property type="molecule type" value="Genomic_DNA"/>
</dbReference>
<evidence type="ECO:0000313" key="7">
    <source>
        <dbReference type="Proteomes" id="UP000481288"/>
    </source>
</evidence>
<dbReference type="GO" id="GO:0009254">
    <property type="term" value="P:peptidoglycan turnover"/>
    <property type="evidence" value="ECO:0007669"/>
    <property type="project" value="TreeGrafter"/>
</dbReference>